<organism evidence="1 2">
    <name type="scientific">Labilibaculum antarcticum</name>
    <dbReference type="NCBI Taxonomy" id="1717717"/>
    <lineage>
        <taxon>Bacteria</taxon>
        <taxon>Pseudomonadati</taxon>
        <taxon>Bacteroidota</taxon>
        <taxon>Bacteroidia</taxon>
        <taxon>Marinilabiliales</taxon>
        <taxon>Marinifilaceae</taxon>
        <taxon>Labilibaculum</taxon>
    </lineage>
</organism>
<accession>A0A1Y1CLQ6</accession>
<keyword evidence="2" id="KW-1185">Reference proteome</keyword>
<evidence type="ECO:0000313" key="2">
    <source>
        <dbReference type="Proteomes" id="UP000218267"/>
    </source>
</evidence>
<name>A0A1Y1CLQ6_9BACT</name>
<sequence length="180" mass="20848">MLGLSSCNTLRVNESEKPISEESISEDTLHYNTKFIDINSNNAASYECDNFVSNALDNYSIASIRQDYQFLKSSQKPKINIHNPAIIDTIYTFSDNKNIIQFYRTQSKDFIFNLDVTNSRFKFPGDITTGMSKDAFIRKFKITELINEKVQLNNSNGNATYLFYFKRNKLKRINANLYLD</sequence>
<reference evidence="2" key="2">
    <citation type="journal article" date="2020" name="Antonie Van Leeuwenhoek">
        <title>Labilibaculum antarcticum sp. nov., a novel facultative anaerobic, psychrotorelant bacterium isolated from marine sediment of Antarctica.</title>
        <authorList>
            <person name="Watanabe M."/>
            <person name="Kojima H."/>
            <person name="Fukui M."/>
        </authorList>
    </citation>
    <scope>NUCLEOTIDE SEQUENCE [LARGE SCALE GENOMIC DNA]</scope>
    <source>
        <strain evidence="2">SPP2</strain>
    </source>
</reference>
<dbReference type="KEGG" id="mbas:ALGA_2925"/>
<evidence type="ECO:0000313" key="1">
    <source>
        <dbReference type="EMBL" id="BAX81230.1"/>
    </source>
</evidence>
<dbReference type="AlphaFoldDB" id="A0A1Y1CLQ6"/>
<dbReference type="Proteomes" id="UP000218267">
    <property type="component" value="Chromosome"/>
</dbReference>
<protein>
    <submittedName>
        <fullName evidence="1">Uncharacterized protein</fullName>
    </submittedName>
</protein>
<proteinExistence type="predicted"/>
<dbReference type="EMBL" id="AP018042">
    <property type="protein sequence ID" value="BAX81230.1"/>
    <property type="molecule type" value="Genomic_DNA"/>
</dbReference>
<gene>
    <name evidence="1" type="ORF">ALGA_2925</name>
</gene>
<reference evidence="1 2" key="1">
    <citation type="journal article" date="2018" name="Mar. Genomics">
        <title>Complete genome sequence of Marinifilaceae bacterium strain SPP2, isolated from the Antarctic marine sediment.</title>
        <authorList>
            <person name="Watanabe M."/>
            <person name="Kojima H."/>
            <person name="Fukui M."/>
        </authorList>
    </citation>
    <scope>NUCLEOTIDE SEQUENCE [LARGE SCALE GENOMIC DNA]</scope>
    <source>
        <strain evidence="1 2">SPP2</strain>
    </source>
</reference>